<keyword evidence="3" id="KW-1003">Cell membrane</keyword>
<organism evidence="8">
    <name type="scientific">bioreactor metagenome</name>
    <dbReference type="NCBI Taxonomy" id="1076179"/>
    <lineage>
        <taxon>unclassified sequences</taxon>
        <taxon>metagenomes</taxon>
        <taxon>ecological metagenomes</taxon>
    </lineage>
</organism>
<feature type="domain" description="ABC transporter substrate-binding protein PnrA-like" evidence="7">
    <location>
        <begin position="47"/>
        <end position="351"/>
    </location>
</feature>
<accession>A0A645CP34</accession>
<name>A0A645CP34_9ZZZZ</name>
<dbReference type="InterPro" id="IPR050957">
    <property type="entry name" value="BMP_lipoprotein"/>
</dbReference>
<gene>
    <name evidence="8" type="ORF">SDC9_125692</name>
</gene>
<dbReference type="AlphaFoldDB" id="A0A645CP34"/>
<evidence type="ECO:0000259" key="7">
    <source>
        <dbReference type="Pfam" id="PF02608"/>
    </source>
</evidence>
<comment type="similarity">
    <text evidence="2">Belongs to the BMP lipoprotein family.</text>
</comment>
<comment type="caution">
    <text evidence="8">The sequence shown here is derived from an EMBL/GenBank/DDBJ whole genome shotgun (WGS) entry which is preliminary data.</text>
</comment>
<dbReference type="SUPFAM" id="SSF53822">
    <property type="entry name" value="Periplasmic binding protein-like I"/>
    <property type="match status" value="1"/>
</dbReference>
<sequence length="377" mass="40498">MKKFISVILASALVVSMVAGCSSTKKEETKQDAAKTEQTAEKKVYNVCNLVNGNLGDKSFFDSAETGLKELQDAGRITYKTIEMGASTDDQAKWQSYLEEVSSSKEYDIIICGTYQMPDYLKAVAEEYPDQKYIIYDDTTYEQANVLHISYKQNDLGYIVGVFAASLTTDTSFANINADPVVGFVGGTDSPVINDFLYGFILGAQSVNPDIKVDTRYVGSYIDPAKGKELAESMINDKKCDIVWGVAGNSGNGAAEAAQETGKAYFIGVDSDQEQTLSTELAAITLTSGLKNVGQSLVWVFDELDAGNEHWGEFVTLGINEGGVGIVTDKNFATTPKAVQDAVTKALDDVSTGKVTVPTAIGEKSGAVEALRESVKP</sequence>
<reference evidence="8" key="1">
    <citation type="submission" date="2019-08" db="EMBL/GenBank/DDBJ databases">
        <authorList>
            <person name="Kucharzyk K."/>
            <person name="Murdoch R.W."/>
            <person name="Higgins S."/>
            <person name="Loffler F."/>
        </authorList>
    </citation>
    <scope>NUCLEOTIDE SEQUENCE</scope>
</reference>
<evidence type="ECO:0000256" key="5">
    <source>
        <dbReference type="ARBA" id="ARBA00023136"/>
    </source>
</evidence>
<dbReference type="Pfam" id="PF02608">
    <property type="entry name" value="Bmp"/>
    <property type="match status" value="1"/>
</dbReference>
<evidence type="ECO:0000313" key="8">
    <source>
        <dbReference type="EMBL" id="MPM78681.1"/>
    </source>
</evidence>
<dbReference type="InterPro" id="IPR003760">
    <property type="entry name" value="PnrA-like"/>
</dbReference>
<dbReference type="PANTHER" id="PTHR34296:SF2">
    <property type="entry name" value="ABC TRANSPORTER GUANOSINE-BINDING PROTEIN NUPN"/>
    <property type="match status" value="1"/>
</dbReference>
<dbReference type="PANTHER" id="PTHR34296">
    <property type="entry name" value="TRANSCRIPTIONAL ACTIVATOR PROTEIN MED"/>
    <property type="match status" value="1"/>
</dbReference>
<evidence type="ECO:0000256" key="4">
    <source>
        <dbReference type="ARBA" id="ARBA00022729"/>
    </source>
</evidence>
<dbReference type="Gene3D" id="3.40.50.2300">
    <property type="match status" value="2"/>
</dbReference>
<evidence type="ECO:0000256" key="1">
    <source>
        <dbReference type="ARBA" id="ARBA00004193"/>
    </source>
</evidence>
<keyword evidence="6" id="KW-0449">Lipoprotein</keyword>
<keyword evidence="4" id="KW-0732">Signal</keyword>
<dbReference type="PROSITE" id="PS51257">
    <property type="entry name" value="PROKAR_LIPOPROTEIN"/>
    <property type="match status" value="1"/>
</dbReference>
<comment type="subcellular location">
    <subcellularLocation>
        <location evidence="1">Cell membrane</location>
        <topology evidence="1">Lipid-anchor</topology>
    </subcellularLocation>
</comment>
<evidence type="ECO:0000256" key="6">
    <source>
        <dbReference type="ARBA" id="ARBA00023288"/>
    </source>
</evidence>
<dbReference type="CDD" id="cd19964">
    <property type="entry name" value="PBP1_BMP-like"/>
    <property type="match status" value="1"/>
</dbReference>
<dbReference type="EMBL" id="VSSQ01028814">
    <property type="protein sequence ID" value="MPM78681.1"/>
    <property type="molecule type" value="Genomic_DNA"/>
</dbReference>
<proteinExistence type="inferred from homology"/>
<evidence type="ECO:0000256" key="2">
    <source>
        <dbReference type="ARBA" id="ARBA00008610"/>
    </source>
</evidence>
<protein>
    <recommendedName>
        <fullName evidence="7">ABC transporter substrate-binding protein PnrA-like domain-containing protein</fullName>
    </recommendedName>
</protein>
<keyword evidence="5" id="KW-0472">Membrane</keyword>
<dbReference type="GO" id="GO:0005886">
    <property type="term" value="C:plasma membrane"/>
    <property type="evidence" value="ECO:0007669"/>
    <property type="project" value="UniProtKB-SubCell"/>
</dbReference>
<dbReference type="InterPro" id="IPR028082">
    <property type="entry name" value="Peripla_BP_I"/>
</dbReference>
<evidence type="ECO:0000256" key="3">
    <source>
        <dbReference type="ARBA" id="ARBA00022475"/>
    </source>
</evidence>